<dbReference type="EMBL" id="OU015430">
    <property type="protein sequence ID" value="CAG4971309.1"/>
    <property type="molecule type" value="Genomic_DNA"/>
</dbReference>
<dbReference type="PANTHER" id="PTHR41795:SF1">
    <property type="entry name" value="EXOPOLYSACCHARIDE SYNTHESIS PROTEIN"/>
    <property type="match status" value="1"/>
</dbReference>
<evidence type="ECO:0000256" key="1">
    <source>
        <dbReference type="SAM" id="Phobius"/>
    </source>
</evidence>
<keyword evidence="1" id="KW-1133">Transmembrane helix</keyword>
<feature type="transmembrane region" description="Helical" evidence="1">
    <location>
        <begin position="130"/>
        <end position="150"/>
    </location>
</feature>
<evidence type="ECO:0000313" key="3">
    <source>
        <dbReference type="Proteomes" id="UP000680116"/>
    </source>
</evidence>
<gene>
    <name evidence="2" type="ORF">LYB30171_00944</name>
</gene>
<keyword evidence="3" id="KW-1185">Reference proteome</keyword>
<dbReference type="PANTHER" id="PTHR41795">
    <property type="entry name" value="EXOPOLYSACCHARIDE SYNTHESIS PROTEIN"/>
    <property type="match status" value="1"/>
</dbReference>
<dbReference type="Proteomes" id="UP000680116">
    <property type="component" value="Chromosome"/>
</dbReference>
<protein>
    <recommendedName>
        <fullName evidence="4">Exopolysaccharide biosynthesis protein</fullName>
    </recommendedName>
</protein>
<reference evidence="2 3" key="1">
    <citation type="submission" date="2021-04" db="EMBL/GenBank/DDBJ databases">
        <authorList>
            <person name="Rodrigo-Torres L."/>
            <person name="Arahal R. D."/>
            <person name="Lucena T."/>
        </authorList>
    </citation>
    <scope>NUCLEOTIDE SEQUENCE [LARGE SCALE GENOMIC DNA]</scope>
    <source>
        <strain evidence="2 3">CECT 30171</strain>
    </source>
</reference>
<name>A0ABN7R2D5_9GAMM</name>
<keyword evidence="1" id="KW-0812">Transmembrane</keyword>
<accession>A0ABN7R2D5</accession>
<sequence>MKPPGRYDRETLAEAGTRSLLDAFAVGNPDEVLQLGDVFAGLGKRSFGMLLFVTTLPAFIPIPGVGGAVSGPLVVLVGLQLLFGLRKPWLPKFIARRGPHRHLMVRFRNRLSPWLARLERVVRPRASAMLDYRPASAVTGMMLILLGLLLSLPIPFTNFVFGGLLLLFAFALLERDGRLMAIAWIAGAAAVAVFGVLSGQLAAMAARWVDLLI</sequence>
<evidence type="ECO:0000313" key="2">
    <source>
        <dbReference type="EMBL" id="CAG4971309.1"/>
    </source>
</evidence>
<keyword evidence="1" id="KW-0472">Membrane</keyword>
<organism evidence="2 3">
    <name type="scientific">Novilysobacter luteus</name>
    <dbReference type="NCBI Taxonomy" id="2822368"/>
    <lineage>
        <taxon>Bacteria</taxon>
        <taxon>Pseudomonadati</taxon>
        <taxon>Pseudomonadota</taxon>
        <taxon>Gammaproteobacteria</taxon>
        <taxon>Lysobacterales</taxon>
        <taxon>Lysobacteraceae</taxon>
        <taxon>Novilysobacter</taxon>
    </lineage>
</organism>
<proteinExistence type="predicted"/>
<feature type="transmembrane region" description="Helical" evidence="1">
    <location>
        <begin position="58"/>
        <end position="83"/>
    </location>
</feature>
<feature type="transmembrane region" description="Helical" evidence="1">
    <location>
        <begin position="180"/>
        <end position="203"/>
    </location>
</feature>
<dbReference type="PIRSF" id="PIRSF033239">
    <property type="entry name" value="ExoD"/>
    <property type="match status" value="1"/>
</dbReference>
<dbReference type="RefSeq" id="WP_215219890.1">
    <property type="nucleotide sequence ID" value="NZ_OU015430.1"/>
</dbReference>
<evidence type="ECO:0008006" key="4">
    <source>
        <dbReference type="Google" id="ProtNLM"/>
    </source>
</evidence>
<dbReference type="Pfam" id="PF06055">
    <property type="entry name" value="ExoD"/>
    <property type="match status" value="1"/>
</dbReference>
<dbReference type="InterPro" id="IPR010331">
    <property type="entry name" value="ExoD"/>
</dbReference>